<feature type="domain" description="Plant heme peroxidase family profile" evidence="7">
    <location>
        <begin position="1"/>
        <end position="30"/>
    </location>
</feature>
<protein>
    <submittedName>
        <fullName evidence="8">Heme peroxidase</fullName>
    </submittedName>
</protein>
<dbReference type="GO" id="GO:0004601">
    <property type="term" value="F:peroxidase activity"/>
    <property type="evidence" value="ECO:0007669"/>
    <property type="project" value="UniProtKB-KW"/>
</dbReference>
<keyword evidence="1 8" id="KW-0575">Peroxidase</keyword>
<gene>
    <name evidence="8" type="ORF">TorRG33x02_047320</name>
</gene>
<dbReference type="PROSITE" id="PS50873">
    <property type="entry name" value="PEROXIDASE_4"/>
    <property type="match status" value="1"/>
</dbReference>
<evidence type="ECO:0000256" key="3">
    <source>
        <dbReference type="ARBA" id="ARBA00022723"/>
    </source>
</evidence>
<dbReference type="Gene3D" id="1.10.520.10">
    <property type="match status" value="1"/>
</dbReference>
<evidence type="ECO:0000256" key="4">
    <source>
        <dbReference type="ARBA" id="ARBA00023002"/>
    </source>
</evidence>
<keyword evidence="3" id="KW-0479">Metal-binding</keyword>
<evidence type="ECO:0000259" key="7">
    <source>
        <dbReference type="PROSITE" id="PS50873"/>
    </source>
</evidence>
<dbReference type="PROSITE" id="PS00436">
    <property type="entry name" value="PEROXIDASE_2"/>
    <property type="match status" value="1"/>
</dbReference>
<dbReference type="GO" id="GO:0006979">
    <property type="term" value="P:response to oxidative stress"/>
    <property type="evidence" value="ECO:0007669"/>
    <property type="project" value="InterPro"/>
</dbReference>
<dbReference type="AlphaFoldDB" id="A0A2P5FP43"/>
<evidence type="ECO:0000256" key="2">
    <source>
        <dbReference type="ARBA" id="ARBA00022617"/>
    </source>
</evidence>
<accession>A0A2P5FP43</accession>
<comment type="similarity">
    <text evidence="6">Belongs to the peroxidase family.</text>
</comment>
<dbReference type="SUPFAM" id="SSF48113">
    <property type="entry name" value="Heme-dependent peroxidases"/>
    <property type="match status" value="1"/>
</dbReference>
<name>A0A2P5FP43_TREOI</name>
<dbReference type="InterPro" id="IPR002016">
    <property type="entry name" value="Haem_peroxidase"/>
</dbReference>
<keyword evidence="9" id="KW-1185">Reference proteome</keyword>
<proteinExistence type="inferred from homology"/>
<evidence type="ECO:0000256" key="5">
    <source>
        <dbReference type="ARBA" id="ARBA00023004"/>
    </source>
</evidence>
<dbReference type="InterPro" id="IPR019794">
    <property type="entry name" value="Peroxidases_AS"/>
</dbReference>
<dbReference type="InParanoid" id="A0A2P5FP43"/>
<feature type="non-terminal residue" evidence="8">
    <location>
        <position position="1"/>
    </location>
</feature>
<dbReference type="GO" id="GO:0046872">
    <property type="term" value="F:metal ion binding"/>
    <property type="evidence" value="ECO:0007669"/>
    <property type="project" value="UniProtKB-KW"/>
</dbReference>
<keyword evidence="4" id="KW-0560">Oxidoreductase</keyword>
<evidence type="ECO:0000313" key="8">
    <source>
        <dbReference type="EMBL" id="PON99565.1"/>
    </source>
</evidence>
<dbReference type="STRING" id="63057.A0A2P5FP43"/>
<dbReference type="Pfam" id="PF00141">
    <property type="entry name" value="peroxidase"/>
    <property type="match status" value="1"/>
</dbReference>
<evidence type="ECO:0000256" key="1">
    <source>
        <dbReference type="ARBA" id="ARBA00022559"/>
    </source>
</evidence>
<organism evidence="8 9">
    <name type="scientific">Trema orientale</name>
    <name type="common">Charcoal tree</name>
    <name type="synonym">Celtis orientalis</name>
    <dbReference type="NCBI Taxonomy" id="63057"/>
    <lineage>
        <taxon>Eukaryota</taxon>
        <taxon>Viridiplantae</taxon>
        <taxon>Streptophyta</taxon>
        <taxon>Embryophyta</taxon>
        <taxon>Tracheophyta</taxon>
        <taxon>Spermatophyta</taxon>
        <taxon>Magnoliopsida</taxon>
        <taxon>eudicotyledons</taxon>
        <taxon>Gunneridae</taxon>
        <taxon>Pentapetalae</taxon>
        <taxon>rosids</taxon>
        <taxon>fabids</taxon>
        <taxon>Rosales</taxon>
        <taxon>Cannabaceae</taxon>
        <taxon>Trema</taxon>
    </lineage>
</organism>
<keyword evidence="2" id="KW-0349">Heme</keyword>
<comment type="caution">
    <text evidence="8">The sequence shown here is derived from an EMBL/GenBank/DDBJ whole genome shotgun (WGS) entry which is preliminary data.</text>
</comment>
<dbReference type="GO" id="GO:0020037">
    <property type="term" value="F:heme binding"/>
    <property type="evidence" value="ECO:0007669"/>
    <property type="project" value="InterPro"/>
</dbReference>
<dbReference type="Proteomes" id="UP000237000">
    <property type="component" value="Unassembled WGS sequence"/>
</dbReference>
<evidence type="ECO:0000313" key="9">
    <source>
        <dbReference type="Proteomes" id="UP000237000"/>
    </source>
</evidence>
<dbReference type="InterPro" id="IPR010255">
    <property type="entry name" value="Haem_peroxidase_sf"/>
</dbReference>
<sequence length="34" mass="3783">SVVAKAVAREARIAASLIRLHFHDCFVEVCFPLL</sequence>
<evidence type="ECO:0000256" key="6">
    <source>
        <dbReference type="RuleBase" id="RU004241"/>
    </source>
</evidence>
<dbReference type="EMBL" id="JXTC01000018">
    <property type="protein sequence ID" value="PON99565.1"/>
    <property type="molecule type" value="Genomic_DNA"/>
</dbReference>
<reference evidence="9" key="1">
    <citation type="submission" date="2016-06" db="EMBL/GenBank/DDBJ databases">
        <title>Parallel loss of symbiosis genes in relatives of nitrogen-fixing non-legume Parasponia.</title>
        <authorList>
            <person name="Van Velzen R."/>
            <person name="Holmer R."/>
            <person name="Bu F."/>
            <person name="Rutten L."/>
            <person name="Van Zeijl A."/>
            <person name="Liu W."/>
            <person name="Santuari L."/>
            <person name="Cao Q."/>
            <person name="Sharma T."/>
            <person name="Shen D."/>
            <person name="Roswanjaya Y."/>
            <person name="Wardhani T."/>
            <person name="Kalhor M.S."/>
            <person name="Jansen J."/>
            <person name="Van den Hoogen J."/>
            <person name="Gungor B."/>
            <person name="Hartog M."/>
            <person name="Hontelez J."/>
            <person name="Verver J."/>
            <person name="Yang W.-C."/>
            <person name="Schijlen E."/>
            <person name="Repin R."/>
            <person name="Schilthuizen M."/>
            <person name="Schranz E."/>
            <person name="Heidstra R."/>
            <person name="Miyata K."/>
            <person name="Fedorova E."/>
            <person name="Kohlen W."/>
            <person name="Bisseling T."/>
            <person name="Smit S."/>
            <person name="Geurts R."/>
        </authorList>
    </citation>
    <scope>NUCLEOTIDE SEQUENCE [LARGE SCALE GENOMIC DNA]</scope>
    <source>
        <strain evidence="9">cv. RG33-2</strain>
    </source>
</reference>
<keyword evidence="5" id="KW-0408">Iron</keyword>